<protein>
    <recommendedName>
        <fullName evidence="1">Glutamine amidotransferase type-2 domain-containing protein</fullName>
    </recommendedName>
</protein>
<reference evidence="2" key="1">
    <citation type="journal article" date="2014" name="Front. Microbiol.">
        <title>High frequency of phylogenetically diverse reductive dehalogenase-homologous genes in deep subseafloor sedimentary metagenomes.</title>
        <authorList>
            <person name="Kawai M."/>
            <person name="Futagami T."/>
            <person name="Toyoda A."/>
            <person name="Takaki Y."/>
            <person name="Nishi S."/>
            <person name="Hori S."/>
            <person name="Arai W."/>
            <person name="Tsubouchi T."/>
            <person name="Morono Y."/>
            <person name="Uchiyama I."/>
            <person name="Ito T."/>
            <person name="Fujiyama A."/>
            <person name="Inagaki F."/>
            <person name="Takami H."/>
        </authorList>
    </citation>
    <scope>NUCLEOTIDE SEQUENCE</scope>
    <source>
        <strain evidence="2">Expedition CK06-06</strain>
    </source>
</reference>
<dbReference type="InterPro" id="IPR014729">
    <property type="entry name" value="Rossmann-like_a/b/a_fold"/>
</dbReference>
<dbReference type="InterPro" id="IPR051786">
    <property type="entry name" value="ASN_synthetase/amidase"/>
</dbReference>
<dbReference type="Gene3D" id="3.60.20.10">
    <property type="entry name" value="Glutamine Phosphoribosylpyrophosphate, subunit 1, domain 1"/>
    <property type="match status" value="1"/>
</dbReference>
<feature type="non-terminal residue" evidence="2">
    <location>
        <position position="1"/>
    </location>
</feature>
<dbReference type="InterPro" id="IPR029055">
    <property type="entry name" value="Ntn_hydrolases_N"/>
</dbReference>
<dbReference type="Gene3D" id="3.40.50.620">
    <property type="entry name" value="HUPs"/>
    <property type="match status" value="1"/>
</dbReference>
<dbReference type="CDD" id="cd01991">
    <property type="entry name" value="Asn_synthase_B_C"/>
    <property type="match status" value="1"/>
</dbReference>
<dbReference type="GO" id="GO:0006529">
    <property type="term" value="P:asparagine biosynthetic process"/>
    <property type="evidence" value="ECO:0007669"/>
    <property type="project" value="InterPro"/>
</dbReference>
<evidence type="ECO:0000259" key="1">
    <source>
        <dbReference type="PROSITE" id="PS51278"/>
    </source>
</evidence>
<proteinExistence type="predicted"/>
<accession>X1VH26</accession>
<dbReference type="InterPro" id="IPR001962">
    <property type="entry name" value="Asn_synthase"/>
</dbReference>
<dbReference type="InterPro" id="IPR033738">
    <property type="entry name" value="AsnB_N"/>
</dbReference>
<gene>
    <name evidence="2" type="ORF">S12H4_52264</name>
</gene>
<dbReference type="PANTHER" id="PTHR43284">
    <property type="entry name" value="ASPARAGINE SYNTHETASE (GLUTAMINE-HYDROLYZING)"/>
    <property type="match status" value="1"/>
</dbReference>
<dbReference type="SUPFAM" id="SSF56235">
    <property type="entry name" value="N-terminal nucleophile aminohydrolases (Ntn hydrolases)"/>
    <property type="match status" value="1"/>
</dbReference>
<dbReference type="Pfam" id="PF13537">
    <property type="entry name" value="GATase_7"/>
    <property type="match status" value="1"/>
</dbReference>
<dbReference type="PANTHER" id="PTHR43284:SF1">
    <property type="entry name" value="ASPARAGINE SYNTHETASE"/>
    <property type="match status" value="1"/>
</dbReference>
<sequence length="239" mass="27484">LISKGHIFSTRSDTETILHAYEEWGEDCVNRLRGMFAFAIWDSRGKRLFLTRDRLGIKPLFYAEYEGKFYFASEMKAILSDQTFPRDLDEMALSFYFILSYIPAPFSIYARIHKLLPGHTLTWENGKVSINKYWDLYLEPDRSKSEKHFIEGFMELLYESIQIRLMSEVPLGAFLSGGIDSSTVVALMSKASANPVNTFCIGFGGDIGGYLDERKYARMVAEQYSTNHREYEVIPKPEG</sequence>
<dbReference type="AlphaFoldDB" id="X1VH26"/>
<dbReference type="CDD" id="cd00712">
    <property type="entry name" value="AsnB"/>
    <property type="match status" value="1"/>
</dbReference>
<dbReference type="EMBL" id="BARW01033137">
    <property type="protein sequence ID" value="GAJ06555.1"/>
    <property type="molecule type" value="Genomic_DNA"/>
</dbReference>
<feature type="non-terminal residue" evidence="2">
    <location>
        <position position="239"/>
    </location>
</feature>
<feature type="domain" description="Glutamine amidotransferase type-2" evidence="1">
    <location>
        <begin position="1"/>
        <end position="126"/>
    </location>
</feature>
<dbReference type="GO" id="GO:0005829">
    <property type="term" value="C:cytosol"/>
    <property type="evidence" value="ECO:0007669"/>
    <property type="project" value="TreeGrafter"/>
</dbReference>
<dbReference type="InterPro" id="IPR017932">
    <property type="entry name" value="GATase_2_dom"/>
</dbReference>
<name>X1VH26_9ZZZZ</name>
<dbReference type="SUPFAM" id="SSF52402">
    <property type="entry name" value="Adenine nucleotide alpha hydrolases-like"/>
    <property type="match status" value="1"/>
</dbReference>
<comment type="caution">
    <text evidence="2">The sequence shown here is derived from an EMBL/GenBank/DDBJ whole genome shotgun (WGS) entry which is preliminary data.</text>
</comment>
<dbReference type="Pfam" id="PF00733">
    <property type="entry name" value="Asn_synthase"/>
    <property type="match status" value="1"/>
</dbReference>
<dbReference type="GO" id="GO:0004066">
    <property type="term" value="F:asparagine synthase (glutamine-hydrolyzing) activity"/>
    <property type="evidence" value="ECO:0007669"/>
    <property type="project" value="InterPro"/>
</dbReference>
<dbReference type="PROSITE" id="PS51278">
    <property type="entry name" value="GATASE_TYPE_2"/>
    <property type="match status" value="1"/>
</dbReference>
<organism evidence="2">
    <name type="scientific">marine sediment metagenome</name>
    <dbReference type="NCBI Taxonomy" id="412755"/>
    <lineage>
        <taxon>unclassified sequences</taxon>
        <taxon>metagenomes</taxon>
        <taxon>ecological metagenomes</taxon>
    </lineage>
</organism>
<evidence type="ECO:0000313" key="2">
    <source>
        <dbReference type="EMBL" id="GAJ06555.1"/>
    </source>
</evidence>